<comment type="caution">
    <text evidence="3">The sequence shown here is derived from an EMBL/GenBank/DDBJ whole genome shotgun (WGS) entry which is preliminary data.</text>
</comment>
<reference evidence="3 4" key="1">
    <citation type="submission" date="2019-12" db="EMBL/GenBank/DDBJ databases">
        <title>Novel species isolated from a subtropical stream in China.</title>
        <authorList>
            <person name="Lu H."/>
        </authorList>
    </citation>
    <scope>NUCLEOTIDE SEQUENCE [LARGE SCALE GENOMIC DNA]</scope>
    <source>
        <strain evidence="3 4">DS3</strain>
    </source>
</reference>
<dbReference type="SUPFAM" id="SSF53474">
    <property type="entry name" value="alpha/beta-Hydrolases"/>
    <property type="match status" value="1"/>
</dbReference>
<dbReference type="InterPro" id="IPR029058">
    <property type="entry name" value="AB_hydrolase_fold"/>
</dbReference>
<evidence type="ECO:0000313" key="4">
    <source>
        <dbReference type="Proteomes" id="UP000448575"/>
    </source>
</evidence>
<dbReference type="PANTHER" id="PTHR43194:SF2">
    <property type="entry name" value="PEROXISOMAL MEMBRANE PROTEIN LPX1"/>
    <property type="match status" value="1"/>
</dbReference>
<feature type="chain" id="PRO_5027072023" evidence="1">
    <location>
        <begin position="24"/>
        <end position="309"/>
    </location>
</feature>
<dbReference type="RefSeq" id="WP_161025441.1">
    <property type="nucleotide sequence ID" value="NZ_WWCJ01000006.1"/>
</dbReference>
<proteinExistence type="predicted"/>
<keyword evidence="3" id="KW-0378">Hydrolase</keyword>
<keyword evidence="4" id="KW-1185">Reference proteome</keyword>
<feature type="domain" description="AB hydrolase-1" evidence="2">
    <location>
        <begin position="53"/>
        <end position="302"/>
    </location>
</feature>
<sequence>MTTLHTALAAVAAASVLAMPAGAAEPATGFVRISTDITLRRIVVAPAKPKGTVLLLHGFPETALAWNQVARQLGADYEVHAFDWPGYGGSSRPPLARFTYAPRDYARVVQQYIRAAGIDSRNLVIYATDIGGLPPLLLALEEPGIARKIIVGDFAPLDRPQYMAERLRKLKAPESAQATRAAINQTYREIIGNAFQRGLPAGSQFQVSPEFEADMQAGWQRGGMSSGDAFYHYYSHFTRDQVYLEDNLARLSTPVRVVWGALDIYIDKKMGEEFAARSGSPFAALPGLGHYPHLQDPQQTASEIRAAFD</sequence>
<feature type="signal peptide" evidence="1">
    <location>
        <begin position="1"/>
        <end position="23"/>
    </location>
</feature>
<dbReference type="GO" id="GO:0016787">
    <property type="term" value="F:hydrolase activity"/>
    <property type="evidence" value="ECO:0007669"/>
    <property type="project" value="UniProtKB-KW"/>
</dbReference>
<protein>
    <submittedName>
        <fullName evidence="3">Alpha/beta fold hydrolase</fullName>
    </submittedName>
</protein>
<organism evidence="3 4">
    <name type="scientific">Pseudoduganella guangdongensis</name>
    <dbReference type="NCBI Taxonomy" id="2692179"/>
    <lineage>
        <taxon>Bacteria</taxon>
        <taxon>Pseudomonadati</taxon>
        <taxon>Pseudomonadota</taxon>
        <taxon>Betaproteobacteria</taxon>
        <taxon>Burkholderiales</taxon>
        <taxon>Oxalobacteraceae</taxon>
        <taxon>Telluria group</taxon>
        <taxon>Pseudoduganella</taxon>
    </lineage>
</organism>
<dbReference type="EMBL" id="WWCJ01000006">
    <property type="protein sequence ID" value="MYN02437.1"/>
    <property type="molecule type" value="Genomic_DNA"/>
</dbReference>
<dbReference type="Proteomes" id="UP000448575">
    <property type="component" value="Unassembled WGS sequence"/>
</dbReference>
<evidence type="ECO:0000256" key="1">
    <source>
        <dbReference type="SAM" id="SignalP"/>
    </source>
</evidence>
<gene>
    <name evidence="3" type="ORF">GTP41_10030</name>
</gene>
<dbReference type="InterPro" id="IPR000073">
    <property type="entry name" value="AB_hydrolase_1"/>
</dbReference>
<accession>A0A6N9HGM9</accession>
<dbReference type="PANTHER" id="PTHR43194">
    <property type="entry name" value="HYDROLASE ALPHA/BETA FOLD FAMILY"/>
    <property type="match status" value="1"/>
</dbReference>
<keyword evidence="1" id="KW-0732">Signal</keyword>
<dbReference type="Gene3D" id="3.40.50.1820">
    <property type="entry name" value="alpha/beta hydrolase"/>
    <property type="match status" value="1"/>
</dbReference>
<dbReference type="Pfam" id="PF12697">
    <property type="entry name" value="Abhydrolase_6"/>
    <property type="match status" value="1"/>
</dbReference>
<evidence type="ECO:0000313" key="3">
    <source>
        <dbReference type="EMBL" id="MYN02437.1"/>
    </source>
</evidence>
<dbReference type="InterPro" id="IPR050228">
    <property type="entry name" value="Carboxylesterase_BioH"/>
</dbReference>
<dbReference type="AlphaFoldDB" id="A0A6N9HGM9"/>
<evidence type="ECO:0000259" key="2">
    <source>
        <dbReference type="Pfam" id="PF12697"/>
    </source>
</evidence>
<name>A0A6N9HGM9_9BURK</name>